<dbReference type="KEGG" id="fno:Fnod_0231"/>
<dbReference type="GO" id="GO:0008962">
    <property type="term" value="F:phosphatidylglycerophosphatase activity"/>
    <property type="evidence" value="ECO:0007669"/>
    <property type="project" value="InterPro"/>
</dbReference>
<keyword evidence="1" id="KW-0378">Hydrolase</keyword>
<dbReference type="STRING" id="381764.Fnod_0231"/>
<accession>A7HJL5</accession>
<evidence type="ECO:0000313" key="2">
    <source>
        <dbReference type="Proteomes" id="UP000002415"/>
    </source>
</evidence>
<dbReference type="Proteomes" id="UP000002415">
    <property type="component" value="Chromosome"/>
</dbReference>
<organism evidence="1 2">
    <name type="scientific">Fervidobacterium nodosum (strain ATCC 35602 / DSM 5306 / Rt17-B1)</name>
    <dbReference type="NCBI Taxonomy" id="381764"/>
    <lineage>
        <taxon>Bacteria</taxon>
        <taxon>Thermotogati</taxon>
        <taxon>Thermotogota</taxon>
        <taxon>Thermotogae</taxon>
        <taxon>Thermotogales</taxon>
        <taxon>Fervidobacteriaceae</taxon>
        <taxon>Fervidobacterium</taxon>
    </lineage>
</organism>
<dbReference type="Gene3D" id="3.40.50.1000">
    <property type="entry name" value="HAD superfamily/HAD-like"/>
    <property type="match status" value="1"/>
</dbReference>
<dbReference type="eggNOG" id="COG2179">
    <property type="taxonomic scope" value="Bacteria"/>
</dbReference>
<dbReference type="EMBL" id="CP000771">
    <property type="protein sequence ID" value="ABS60098.1"/>
    <property type="molecule type" value="Genomic_DNA"/>
</dbReference>
<dbReference type="Pfam" id="PF09419">
    <property type="entry name" value="PGP_phosphatase"/>
    <property type="match status" value="1"/>
</dbReference>
<reference evidence="1 2" key="2">
    <citation type="journal article" date="2009" name="Proc. Natl. Acad. Sci. U.S.A.">
        <title>On the chimeric nature, thermophilic origin, and phylogenetic placement of the Thermotogales.</title>
        <authorList>
            <person name="Zhaxybayeva O."/>
            <person name="Swithers K.S."/>
            <person name="Lapierre P."/>
            <person name="Fournier G.P."/>
            <person name="Bickhart D.M."/>
            <person name="DeBoy R.T."/>
            <person name="Nelson K.E."/>
            <person name="Nesbo C.L."/>
            <person name="Doolittle W.F."/>
            <person name="Gogarten J.P."/>
            <person name="Noll K.M."/>
        </authorList>
    </citation>
    <scope>NUCLEOTIDE SEQUENCE [LARGE SCALE GENOMIC DNA]</scope>
    <source>
        <strain evidence="2">ATCC 35602 / DSM 5306 / Rt17-B1</strain>
    </source>
</reference>
<dbReference type="HOGENOM" id="CLU_056221_4_0_0"/>
<dbReference type="RefSeq" id="WP_011993421.1">
    <property type="nucleotide sequence ID" value="NC_009718.1"/>
</dbReference>
<dbReference type="InterPro" id="IPR036412">
    <property type="entry name" value="HAD-like_sf"/>
</dbReference>
<sequence>MKVKSVKDIDFKKLLSEGKRVFLFDFDNTINVWKSNIVPKEIEEIFKYLLSNDASVFIVSNGKKRKLEINNVKIIWRALKPLPFKVMMRLKKHFKNKDEIVVIGDQIFTDILFGKLIGAYTIKVEPLDTSKEFITTKIFRFFERLFKLH</sequence>
<reference evidence="1 2" key="1">
    <citation type="submission" date="2007-07" db="EMBL/GenBank/DDBJ databases">
        <title>Complete sequence of Fervidobacterium nodosum Rt17-B1.</title>
        <authorList>
            <consortium name="US DOE Joint Genome Institute"/>
            <person name="Copeland A."/>
            <person name="Lucas S."/>
            <person name="Lapidus A."/>
            <person name="Barry K."/>
            <person name="Glavina del Rio T."/>
            <person name="Dalin E."/>
            <person name="Tice H."/>
            <person name="Pitluck S."/>
            <person name="Saunders E."/>
            <person name="Brettin T."/>
            <person name="Bruce D."/>
            <person name="Detter J.C."/>
            <person name="Han C."/>
            <person name="Schmutz J."/>
            <person name="Larimer F."/>
            <person name="Land M."/>
            <person name="Hauser L."/>
            <person name="Kyrpides N."/>
            <person name="Mikhailova N."/>
            <person name="Nelson K."/>
            <person name="Gogarten J.P."/>
            <person name="Noll K."/>
            <person name="Richardson P."/>
        </authorList>
    </citation>
    <scope>NUCLEOTIDE SEQUENCE [LARGE SCALE GENOMIC DNA]</scope>
    <source>
        <strain evidence="2">ATCC 35602 / DSM 5306 / Rt17-B1</strain>
    </source>
</reference>
<proteinExistence type="predicted"/>
<gene>
    <name evidence="1" type="ordered locus">Fnod_0231</name>
</gene>
<name>A7HJL5_FERNB</name>
<keyword evidence="2" id="KW-1185">Reference proteome</keyword>
<dbReference type="AlphaFoldDB" id="A7HJL5"/>
<protein>
    <submittedName>
        <fullName evidence="1">Hydrolase, HAD-superfamily, subfamily IIIA</fullName>
    </submittedName>
</protein>
<dbReference type="InterPro" id="IPR027706">
    <property type="entry name" value="PGP_Pase"/>
</dbReference>
<dbReference type="InterPro" id="IPR023214">
    <property type="entry name" value="HAD_sf"/>
</dbReference>
<dbReference type="SUPFAM" id="SSF56784">
    <property type="entry name" value="HAD-like"/>
    <property type="match status" value="1"/>
</dbReference>
<evidence type="ECO:0000313" key="1">
    <source>
        <dbReference type="EMBL" id="ABS60098.1"/>
    </source>
</evidence>
<dbReference type="OrthoDB" id="9787572at2"/>